<dbReference type="InterPro" id="IPR054566">
    <property type="entry name" value="ManC/GMP-like_b-helix"/>
</dbReference>
<dbReference type="Pfam" id="PF22640">
    <property type="entry name" value="ManC_GMP_beta-helix"/>
    <property type="match status" value="1"/>
</dbReference>
<dbReference type="SUPFAM" id="SSF53448">
    <property type="entry name" value="Nucleotide-diphospho-sugar transferases"/>
    <property type="match status" value="1"/>
</dbReference>
<keyword evidence="4" id="KW-1185">Reference proteome</keyword>
<reference evidence="4" key="1">
    <citation type="journal article" date="2019" name="Int. J. Syst. Evol. Microbiol.">
        <title>The Global Catalogue of Microorganisms (GCM) 10K type strain sequencing project: providing services to taxonomists for standard genome sequencing and annotation.</title>
        <authorList>
            <consortium name="The Broad Institute Genomics Platform"/>
            <consortium name="The Broad Institute Genome Sequencing Center for Infectious Disease"/>
            <person name="Wu L."/>
            <person name="Ma J."/>
        </authorList>
    </citation>
    <scope>NUCLEOTIDE SEQUENCE [LARGE SCALE GENOMIC DNA]</scope>
    <source>
        <strain evidence="4">CGMCC 4.6997</strain>
    </source>
</reference>
<dbReference type="CDD" id="cd02509">
    <property type="entry name" value="GDP-M1P_Guanylyltransferase"/>
    <property type="match status" value="1"/>
</dbReference>
<evidence type="ECO:0000313" key="3">
    <source>
        <dbReference type="EMBL" id="MFC5503457.1"/>
    </source>
</evidence>
<keyword evidence="3" id="KW-0548">Nucleotidyltransferase</keyword>
<comment type="caution">
    <text evidence="3">The sequence shown here is derived from an EMBL/GenBank/DDBJ whole genome shotgun (WGS) entry which is preliminary data.</text>
</comment>
<feature type="domain" description="MannoseP isomerase/GMP-like beta-helix" evidence="2">
    <location>
        <begin position="315"/>
        <end position="365"/>
    </location>
</feature>
<accession>A0ABW0NTP8</accession>
<name>A0ABW0NTP8_9MICO</name>
<dbReference type="PANTHER" id="PTHR46390:SF1">
    <property type="entry name" value="MANNOSE-1-PHOSPHATE GUANYLYLTRANSFERASE"/>
    <property type="match status" value="1"/>
</dbReference>
<organism evidence="3 4">
    <name type="scientific">Lysinimonas soli</name>
    <dbReference type="NCBI Taxonomy" id="1074233"/>
    <lineage>
        <taxon>Bacteria</taxon>
        <taxon>Bacillati</taxon>
        <taxon>Actinomycetota</taxon>
        <taxon>Actinomycetes</taxon>
        <taxon>Micrococcales</taxon>
        <taxon>Microbacteriaceae</taxon>
        <taxon>Lysinimonas</taxon>
    </lineage>
</organism>
<dbReference type="EMBL" id="JBHSMG010000005">
    <property type="protein sequence ID" value="MFC5503457.1"/>
    <property type="molecule type" value="Genomic_DNA"/>
</dbReference>
<keyword evidence="3" id="KW-0808">Transferase</keyword>
<dbReference type="InterPro" id="IPR029044">
    <property type="entry name" value="Nucleotide-diphossugar_trans"/>
</dbReference>
<protein>
    <submittedName>
        <fullName evidence="3">Mannose-1-phosphate guanylyltransferase</fullName>
    </submittedName>
</protein>
<dbReference type="Pfam" id="PF00483">
    <property type="entry name" value="NTP_transferase"/>
    <property type="match status" value="1"/>
</dbReference>
<proteinExistence type="predicted"/>
<dbReference type="Gene3D" id="3.90.550.10">
    <property type="entry name" value="Spore Coat Polysaccharide Biosynthesis Protein SpsA, Chain A"/>
    <property type="match status" value="1"/>
</dbReference>
<evidence type="ECO:0000259" key="1">
    <source>
        <dbReference type="Pfam" id="PF00483"/>
    </source>
</evidence>
<dbReference type="PANTHER" id="PTHR46390">
    <property type="entry name" value="MANNOSE-1-PHOSPHATE GUANYLYLTRANSFERASE"/>
    <property type="match status" value="1"/>
</dbReference>
<evidence type="ECO:0000313" key="4">
    <source>
        <dbReference type="Proteomes" id="UP001596039"/>
    </source>
</evidence>
<dbReference type="InterPro" id="IPR051161">
    <property type="entry name" value="Mannose-6P_isomerase_type2"/>
</dbReference>
<dbReference type="RefSeq" id="WP_386741168.1">
    <property type="nucleotide sequence ID" value="NZ_JBHSMG010000005.1"/>
</dbReference>
<gene>
    <name evidence="3" type="ORF">ACFPJ4_14505</name>
</gene>
<dbReference type="GO" id="GO:0016779">
    <property type="term" value="F:nucleotidyltransferase activity"/>
    <property type="evidence" value="ECO:0007669"/>
    <property type="project" value="UniProtKB-KW"/>
</dbReference>
<sequence length="374" mass="39450">MSKDAAGLDRFYSIIPAGGIGSRLWPLSRADAPKFLHDLTGSGSSLLRATWDRLAPLAGPDRIMVVTGRAHRAAVEEQIPELIDANVVLESEPKDSTAAIGLAAAILHHRDPDVIVGSFAADHVIADVRAFRRAVTQAVAAADAGYIATIGITPTEPAIGFGYIHCGGHLDIPGAPDAIVAESFVEKPDLETAKEYLADGKHLWNGGMFVARAEVLLAQIGESDPELLAGLEELAEAWDDPARRGPTVDRVWPRLHKIAIDYTVAEPAAAAGRLAVIPGSFDWDDVGDFASIAKLHAGGRSSDLAILGKNARVLADSSSGIVVSQTDRIISLIGVRDIVVVDTPDALLVTTSQNAQRVKSVVDALKLSGRSDVL</sequence>
<dbReference type="SUPFAM" id="SSF159283">
    <property type="entry name" value="Guanosine diphospho-D-mannose pyrophosphorylase/mannose-6-phosphate isomerase linker domain"/>
    <property type="match status" value="1"/>
</dbReference>
<feature type="domain" description="Nucleotidyl transferase" evidence="1">
    <location>
        <begin position="13"/>
        <end position="296"/>
    </location>
</feature>
<dbReference type="InterPro" id="IPR005835">
    <property type="entry name" value="NTP_transferase_dom"/>
</dbReference>
<dbReference type="InterPro" id="IPR049577">
    <property type="entry name" value="GMPP_N"/>
</dbReference>
<evidence type="ECO:0000259" key="2">
    <source>
        <dbReference type="Pfam" id="PF22640"/>
    </source>
</evidence>
<dbReference type="Proteomes" id="UP001596039">
    <property type="component" value="Unassembled WGS sequence"/>
</dbReference>